<sequence>MPMQPAGLPTGINITGRYVCNTGLTGTTDRTEVSLMYNVHTGSVVGLPANATRYSFGFNMGWRNIEHTRQGVFNWEADMRNKNHYPALTNPLFLLQNGDLASVRVRSSADGYRIDEADIASIVIFSRTGAFHTPYGLHGQLNEQLKKAWKSNVNGYEREGNMFF</sequence>
<evidence type="ECO:0000313" key="1">
    <source>
        <dbReference type="EMBL" id="GAA4470233.1"/>
    </source>
</evidence>
<reference evidence="2" key="1">
    <citation type="journal article" date="2019" name="Int. J. Syst. Evol. Microbiol.">
        <title>The Global Catalogue of Microorganisms (GCM) 10K type strain sequencing project: providing services to taxonomists for standard genome sequencing and annotation.</title>
        <authorList>
            <consortium name="The Broad Institute Genomics Platform"/>
            <consortium name="The Broad Institute Genome Sequencing Center for Infectious Disease"/>
            <person name="Wu L."/>
            <person name="Ma J."/>
        </authorList>
    </citation>
    <scope>NUCLEOTIDE SEQUENCE [LARGE SCALE GENOMIC DNA]</scope>
    <source>
        <strain evidence="2">JCM 32105</strain>
    </source>
</reference>
<dbReference type="EMBL" id="BAABFA010000024">
    <property type="protein sequence ID" value="GAA4470233.1"/>
    <property type="molecule type" value="Genomic_DNA"/>
</dbReference>
<comment type="caution">
    <text evidence="1">The sequence shown here is derived from an EMBL/GenBank/DDBJ whole genome shotgun (WGS) entry which is preliminary data.</text>
</comment>
<gene>
    <name evidence="1" type="ORF">GCM10023093_31150</name>
</gene>
<proteinExistence type="predicted"/>
<dbReference type="Proteomes" id="UP001500067">
    <property type="component" value="Unassembled WGS sequence"/>
</dbReference>
<evidence type="ECO:0000313" key="2">
    <source>
        <dbReference type="Proteomes" id="UP001500067"/>
    </source>
</evidence>
<dbReference type="RefSeq" id="WP_345085367.1">
    <property type="nucleotide sequence ID" value="NZ_BAABFA010000024.1"/>
</dbReference>
<protein>
    <submittedName>
        <fullName evidence="1">Uncharacterized protein</fullName>
    </submittedName>
</protein>
<keyword evidence="2" id="KW-1185">Reference proteome</keyword>
<name>A0ABP8NRR7_9BACT</name>
<organism evidence="1 2">
    <name type="scientific">Nemorincola caseinilytica</name>
    <dbReference type="NCBI Taxonomy" id="2054315"/>
    <lineage>
        <taxon>Bacteria</taxon>
        <taxon>Pseudomonadati</taxon>
        <taxon>Bacteroidota</taxon>
        <taxon>Chitinophagia</taxon>
        <taxon>Chitinophagales</taxon>
        <taxon>Chitinophagaceae</taxon>
        <taxon>Nemorincola</taxon>
    </lineage>
</organism>
<accession>A0ABP8NRR7</accession>